<protein>
    <submittedName>
        <fullName evidence="4">YciI family protein</fullName>
    </submittedName>
</protein>
<feature type="domain" description="YCII-related" evidence="3">
    <location>
        <begin position="1"/>
        <end position="116"/>
    </location>
</feature>
<accession>A0ABT4BAI4</accession>
<feature type="region of interest" description="Disordered" evidence="2">
    <location>
        <begin position="42"/>
        <end position="64"/>
    </location>
</feature>
<dbReference type="RefSeq" id="WP_267568023.1">
    <property type="nucleotide sequence ID" value="NZ_JAPNTZ010000015.1"/>
</dbReference>
<keyword evidence="5" id="KW-1185">Reference proteome</keyword>
<dbReference type="Proteomes" id="UP001151002">
    <property type="component" value="Unassembled WGS sequence"/>
</dbReference>
<evidence type="ECO:0000313" key="5">
    <source>
        <dbReference type="Proteomes" id="UP001151002"/>
    </source>
</evidence>
<dbReference type="PANTHER" id="PTHR35174">
    <property type="entry name" value="BLL7171 PROTEIN-RELATED"/>
    <property type="match status" value="1"/>
</dbReference>
<dbReference type="Pfam" id="PF03795">
    <property type="entry name" value="YCII"/>
    <property type="match status" value="1"/>
</dbReference>
<sequence length="117" mass="12653">MRYVMILTGDEAPWFDEQTSQGLMEEIITWWGKWSEAGKVEEGGAELAPSTQAKTVGRGPGGEPVVTDGPFLELKEVVGGFIYLNADDIDDAVAVASTWPGIAAVGDRVEVRPVMER</sequence>
<evidence type="ECO:0000313" key="4">
    <source>
        <dbReference type="EMBL" id="MCY1143504.1"/>
    </source>
</evidence>
<comment type="caution">
    <text evidence="4">The sequence shown here is derived from an EMBL/GenBank/DDBJ whole genome shotgun (WGS) entry which is preliminary data.</text>
</comment>
<organism evidence="4 5">
    <name type="scientific">Paractinoplanes pyxinae</name>
    <dbReference type="NCBI Taxonomy" id="2997416"/>
    <lineage>
        <taxon>Bacteria</taxon>
        <taxon>Bacillati</taxon>
        <taxon>Actinomycetota</taxon>
        <taxon>Actinomycetes</taxon>
        <taxon>Micromonosporales</taxon>
        <taxon>Micromonosporaceae</taxon>
        <taxon>Paractinoplanes</taxon>
    </lineage>
</organism>
<evidence type="ECO:0000256" key="2">
    <source>
        <dbReference type="SAM" id="MobiDB-lite"/>
    </source>
</evidence>
<dbReference type="SUPFAM" id="SSF54909">
    <property type="entry name" value="Dimeric alpha+beta barrel"/>
    <property type="match status" value="1"/>
</dbReference>
<evidence type="ECO:0000259" key="3">
    <source>
        <dbReference type="Pfam" id="PF03795"/>
    </source>
</evidence>
<gene>
    <name evidence="4" type="ORF">OWR29_36360</name>
</gene>
<reference evidence="4" key="1">
    <citation type="submission" date="2022-11" db="EMBL/GenBank/DDBJ databases">
        <authorList>
            <person name="Somphong A."/>
            <person name="Phongsopitanun W."/>
        </authorList>
    </citation>
    <scope>NUCLEOTIDE SEQUENCE</scope>
    <source>
        <strain evidence="4">Pm04-4</strain>
    </source>
</reference>
<proteinExistence type="inferred from homology"/>
<dbReference type="InterPro" id="IPR005545">
    <property type="entry name" value="YCII"/>
</dbReference>
<evidence type="ECO:0000256" key="1">
    <source>
        <dbReference type="ARBA" id="ARBA00007689"/>
    </source>
</evidence>
<dbReference type="InterPro" id="IPR011008">
    <property type="entry name" value="Dimeric_a/b-barrel"/>
</dbReference>
<dbReference type="Gene3D" id="3.30.70.1060">
    <property type="entry name" value="Dimeric alpha+beta barrel"/>
    <property type="match status" value="1"/>
</dbReference>
<comment type="similarity">
    <text evidence="1">Belongs to the YciI family.</text>
</comment>
<dbReference type="PANTHER" id="PTHR35174:SF3">
    <property type="entry name" value="BLL7171 PROTEIN"/>
    <property type="match status" value="1"/>
</dbReference>
<name>A0ABT4BAI4_9ACTN</name>
<dbReference type="EMBL" id="JAPNTZ010000015">
    <property type="protein sequence ID" value="MCY1143504.1"/>
    <property type="molecule type" value="Genomic_DNA"/>
</dbReference>